<organism evidence="1 2">
    <name type="scientific">Thermogymnomonas acidicola</name>
    <dbReference type="NCBI Taxonomy" id="399579"/>
    <lineage>
        <taxon>Archaea</taxon>
        <taxon>Methanobacteriati</taxon>
        <taxon>Thermoplasmatota</taxon>
        <taxon>Thermoplasmata</taxon>
        <taxon>Thermoplasmatales</taxon>
        <taxon>Thermogymnomonas</taxon>
    </lineage>
</organism>
<keyword evidence="2" id="KW-1185">Reference proteome</keyword>
<evidence type="ECO:0000313" key="1">
    <source>
        <dbReference type="EMBL" id="GGM69540.1"/>
    </source>
</evidence>
<accession>A0AA37BQC7</accession>
<name>A0AA37BQC7_9ARCH</name>
<dbReference type="Proteomes" id="UP000632195">
    <property type="component" value="Unassembled WGS sequence"/>
</dbReference>
<proteinExistence type="predicted"/>
<reference evidence="1" key="2">
    <citation type="submission" date="2022-09" db="EMBL/GenBank/DDBJ databases">
        <authorList>
            <person name="Sun Q."/>
            <person name="Ohkuma M."/>
        </authorList>
    </citation>
    <scope>NUCLEOTIDE SEQUENCE</scope>
    <source>
        <strain evidence="1">JCM 13583</strain>
    </source>
</reference>
<sequence length="177" mass="20521">MVSAYIENNVLEMEKKNNALSGRDLAEVQRDILRRAIRLKERVIERYMGIAEETNLDHVRSILKDIIEREREDVKVLQNAVRTGKFLSSGGADIRDYELMDHLIADEIEEFDKDDLASVLKMAIKVSNDLMRLFSLMATEYQGTSVADALSAMAQREMENKNRMVEIYDEVINQDYW</sequence>
<reference evidence="1" key="1">
    <citation type="journal article" date="2014" name="Int. J. Syst. Evol. Microbiol.">
        <title>Complete genome sequence of Corynebacterium casei LMG S-19264T (=DSM 44701T), isolated from a smear-ripened cheese.</title>
        <authorList>
            <consortium name="US DOE Joint Genome Institute (JGI-PGF)"/>
            <person name="Walter F."/>
            <person name="Albersmeier A."/>
            <person name="Kalinowski J."/>
            <person name="Ruckert C."/>
        </authorList>
    </citation>
    <scope>NUCLEOTIDE SEQUENCE</scope>
    <source>
        <strain evidence="1">JCM 13583</strain>
    </source>
</reference>
<dbReference type="EMBL" id="BMNY01000001">
    <property type="protein sequence ID" value="GGM69540.1"/>
    <property type="molecule type" value="Genomic_DNA"/>
</dbReference>
<evidence type="ECO:0000313" key="2">
    <source>
        <dbReference type="Proteomes" id="UP000632195"/>
    </source>
</evidence>
<dbReference type="AlphaFoldDB" id="A0AA37BQC7"/>
<comment type="caution">
    <text evidence="1">The sequence shown here is derived from an EMBL/GenBank/DDBJ whole genome shotgun (WGS) entry which is preliminary data.</text>
</comment>
<dbReference type="Gene3D" id="1.20.1260.10">
    <property type="match status" value="1"/>
</dbReference>
<gene>
    <name evidence="1" type="ORF">GCM10007108_04550</name>
</gene>
<protein>
    <submittedName>
        <fullName evidence="1">Uncharacterized protein</fullName>
    </submittedName>
</protein>
<dbReference type="InterPro" id="IPR012347">
    <property type="entry name" value="Ferritin-like"/>
</dbReference>